<sequence>MKTSSGDSSERIPALTNKHVASVDTTTDYEFDETNPQHILVGGDRCLARAVTEIEDLCDTLDTYRGVVLGWRFGALVDLIQQPPSSSQYIITAHRTR</sequence>
<evidence type="ECO:0000313" key="2">
    <source>
        <dbReference type="Proteomes" id="UP000308730"/>
    </source>
</evidence>
<dbReference type="AlphaFoldDB" id="A0A4V3XF69"/>
<dbReference type="OrthoDB" id="3228290at2759"/>
<name>A0A4V3XF69_9APHY</name>
<proteinExistence type="predicted"/>
<reference evidence="1 2" key="1">
    <citation type="submission" date="2019-02" db="EMBL/GenBank/DDBJ databases">
        <title>Genome sequencing of the rare red list fungi Antrodiella citrinella (Flaviporus citrinellus).</title>
        <authorList>
            <person name="Buettner E."/>
            <person name="Kellner H."/>
        </authorList>
    </citation>
    <scope>NUCLEOTIDE SEQUENCE [LARGE SCALE GENOMIC DNA]</scope>
    <source>
        <strain evidence="1 2">DSM 108506</strain>
    </source>
</reference>
<evidence type="ECO:0000313" key="1">
    <source>
        <dbReference type="EMBL" id="THH16433.1"/>
    </source>
</evidence>
<comment type="caution">
    <text evidence="1">The sequence shown here is derived from an EMBL/GenBank/DDBJ whole genome shotgun (WGS) entry which is preliminary data.</text>
</comment>
<dbReference type="Proteomes" id="UP000308730">
    <property type="component" value="Unassembled WGS sequence"/>
</dbReference>
<organism evidence="1 2">
    <name type="scientific">Antrodiella citrinella</name>
    <dbReference type="NCBI Taxonomy" id="2447956"/>
    <lineage>
        <taxon>Eukaryota</taxon>
        <taxon>Fungi</taxon>
        <taxon>Dikarya</taxon>
        <taxon>Basidiomycota</taxon>
        <taxon>Agaricomycotina</taxon>
        <taxon>Agaricomycetes</taxon>
        <taxon>Polyporales</taxon>
        <taxon>Steccherinaceae</taxon>
        <taxon>Antrodiella</taxon>
    </lineage>
</organism>
<dbReference type="EMBL" id="SGPM01000733">
    <property type="protein sequence ID" value="THH16433.1"/>
    <property type="molecule type" value="Genomic_DNA"/>
</dbReference>
<protein>
    <submittedName>
        <fullName evidence="1">Uncharacterized protein</fullName>
    </submittedName>
</protein>
<gene>
    <name evidence="1" type="ORF">EUX98_g9299</name>
</gene>
<keyword evidence="2" id="KW-1185">Reference proteome</keyword>
<accession>A0A4V3XF69</accession>